<keyword evidence="2 3" id="KW-0694">RNA-binding</keyword>
<dbReference type="OrthoDB" id="1875751at2759"/>
<dbReference type="InterPro" id="IPR035979">
    <property type="entry name" value="RBD_domain_sf"/>
</dbReference>
<proteinExistence type="predicted"/>
<dbReference type="FunCoup" id="B9R6V8">
    <property type="interactions" value="184"/>
</dbReference>
<keyword evidence="1" id="KW-0677">Repeat</keyword>
<dbReference type="CDD" id="cd12330">
    <property type="entry name" value="RRM2_Hrp1p"/>
    <property type="match status" value="1"/>
</dbReference>
<dbReference type="PROSITE" id="PS50102">
    <property type="entry name" value="RRM"/>
    <property type="match status" value="2"/>
</dbReference>
<dbReference type="InterPro" id="IPR012677">
    <property type="entry name" value="Nucleotide-bd_a/b_plait_sf"/>
</dbReference>
<accession>B9R6V8</accession>
<dbReference type="OMA" id="QTEGANF"/>
<dbReference type="Proteomes" id="UP000008311">
    <property type="component" value="Unassembled WGS sequence"/>
</dbReference>
<dbReference type="STRING" id="3988.B9R6V8"/>
<dbReference type="SUPFAM" id="SSF54928">
    <property type="entry name" value="RNA-binding domain, RBD"/>
    <property type="match status" value="2"/>
</dbReference>
<dbReference type="InterPro" id="IPR000504">
    <property type="entry name" value="RRM_dom"/>
</dbReference>
<reference evidence="7" key="1">
    <citation type="journal article" date="2010" name="Nat. Biotechnol.">
        <title>Draft genome sequence of the oilseed species Ricinus communis.</title>
        <authorList>
            <person name="Chan A.P."/>
            <person name="Crabtree J."/>
            <person name="Zhao Q."/>
            <person name="Lorenzi H."/>
            <person name="Orvis J."/>
            <person name="Puiu D."/>
            <person name="Melake-Berhan A."/>
            <person name="Jones K.M."/>
            <person name="Redman J."/>
            <person name="Chen G."/>
            <person name="Cahoon E.B."/>
            <person name="Gedil M."/>
            <person name="Stanke M."/>
            <person name="Haas B.J."/>
            <person name="Wortman J.R."/>
            <person name="Fraser-Liggett C.M."/>
            <person name="Ravel J."/>
            <person name="Rabinowicz P.D."/>
        </authorList>
    </citation>
    <scope>NUCLEOTIDE SEQUENCE [LARGE SCALE GENOMIC DNA]</scope>
    <source>
        <strain evidence="7">cv. Hale</strain>
    </source>
</reference>
<dbReference type="InParanoid" id="B9R6V8"/>
<dbReference type="PANTHER" id="PTHR48032:SF12">
    <property type="entry name" value="RRM DOMAIN-CONTAINING PROTEIN"/>
    <property type="match status" value="1"/>
</dbReference>
<evidence type="ECO:0000313" key="7">
    <source>
        <dbReference type="Proteomes" id="UP000008311"/>
    </source>
</evidence>
<evidence type="ECO:0000256" key="1">
    <source>
        <dbReference type="ARBA" id="ARBA00022737"/>
    </source>
</evidence>
<dbReference type="Gene3D" id="3.30.70.330">
    <property type="match status" value="2"/>
</dbReference>
<dbReference type="AlphaFoldDB" id="B9R6V8"/>
<sequence>MDMDKAKIFVGGISRDTSEDALRVHFSKYGTVSGSLVAKDKITKNSRGFGFVWFSDSAFVDKALQDSHVILGRTVEVKKAIPKTEQLQFHRYQQQQQWQFPNQQKNSRLSESNGNGNGGDYFRTKKIFVGGLSSSLTEEQFKDYFESFGKIVDVVVMQDSSTNRPRGFGFVTFDSEDSVDKAMEKTFHELMGKRVEVKRAVPKEEISGTINSSCITKGGIRGSSTNSSRPGNYLSYSPGYEIIPSCVPLSVYSGSGVGGYTYGTGIYGTYPLVGYSRPGFGVTPVAFNSPWIGATMFPSPYNNAFLYPAYTNGGFSITNTAVRPEGNGKLHVDGNGHQPSDASPPSVEGIITKSGVDSSSLKGSEGGCSI</sequence>
<evidence type="ECO:0000256" key="2">
    <source>
        <dbReference type="ARBA" id="ARBA00022884"/>
    </source>
</evidence>
<protein>
    <submittedName>
        <fullName evidence="6">DAZ-associated protein, putative</fullName>
    </submittedName>
</protein>
<dbReference type="SMART" id="SM00360">
    <property type="entry name" value="RRM"/>
    <property type="match status" value="2"/>
</dbReference>
<dbReference type="Pfam" id="PF00076">
    <property type="entry name" value="RRM_1"/>
    <property type="match status" value="2"/>
</dbReference>
<dbReference type="EMBL" id="EQ973772">
    <property type="protein sequence ID" value="EEF52238.1"/>
    <property type="molecule type" value="Genomic_DNA"/>
</dbReference>
<evidence type="ECO:0000259" key="5">
    <source>
        <dbReference type="PROSITE" id="PS50102"/>
    </source>
</evidence>
<evidence type="ECO:0000313" key="6">
    <source>
        <dbReference type="EMBL" id="EEF52238.1"/>
    </source>
</evidence>
<evidence type="ECO:0000256" key="3">
    <source>
        <dbReference type="PROSITE-ProRule" id="PRU00176"/>
    </source>
</evidence>
<feature type="region of interest" description="Disordered" evidence="4">
    <location>
        <begin position="326"/>
        <end position="370"/>
    </location>
</feature>
<gene>
    <name evidence="6" type="ORF">RCOM_1586330</name>
</gene>
<dbReference type="GO" id="GO:0003729">
    <property type="term" value="F:mRNA binding"/>
    <property type="evidence" value="ECO:0000318"/>
    <property type="project" value="GO_Central"/>
</dbReference>
<dbReference type="eggNOG" id="KOG0118">
    <property type="taxonomic scope" value="Eukaryota"/>
</dbReference>
<dbReference type="FunFam" id="3.30.70.330:FF:000040">
    <property type="entry name" value="Heterogeneous nuclear ribonucleoprotein A2/B1"/>
    <property type="match status" value="1"/>
</dbReference>
<dbReference type="KEGG" id="rcu:8265253"/>
<dbReference type="GO" id="GO:0006417">
    <property type="term" value="P:regulation of translation"/>
    <property type="evidence" value="ECO:0000318"/>
    <property type="project" value="GO_Central"/>
</dbReference>
<evidence type="ECO:0000256" key="4">
    <source>
        <dbReference type="SAM" id="MobiDB-lite"/>
    </source>
</evidence>
<feature type="domain" description="RRM" evidence="5">
    <location>
        <begin position="125"/>
        <end position="202"/>
    </location>
</feature>
<feature type="domain" description="RRM" evidence="5">
    <location>
        <begin position="6"/>
        <end position="82"/>
    </location>
</feature>
<name>B9R6V8_RICCO</name>
<keyword evidence="7" id="KW-1185">Reference proteome</keyword>
<dbReference type="PANTHER" id="PTHR48032">
    <property type="entry name" value="RNA-BINDING PROTEIN MUSASHI HOMOLOG RBP6"/>
    <property type="match status" value="1"/>
</dbReference>
<organism evidence="6 7">
    <name type="scientific">Ricinus communis</name>
    <name type="common">Castor bean</name>
    <dbReference type="NCBI Taxonomy" id="3988"/>
    <lineage>
        <taxon>Eukaryota</taxon>
        <taxon>Viridiplantae</taxon>
        <taxon>Streptophyta</taxon>
        <taxon>Embryophyta</taxon>
        <taxon>Tracheophyta</taxon>
        <taxon>Spermatophyta</taxon>
        <taxon>Magnoliopsida</taxon>
        <taxon>eudicotyledons</taxon>
        <taxon>Gunneridae</taxon>
        <taxon>Pentapetalae</taxon>
        <taxon>rosids</taxon>
        <taxon>fabids</taxon>
        <taxon>Malpighiales</taxon>
        <taxon>Euphorbiaceae</taxon>
        <taxon>Acalyphoideae</taxon>
        <taxon>Acalypheae</taxon>
        <taxon>Ricinus</taxon>
    </lineage>
</organism>